<dbReference type="InterPro" id="IPR036736">
    <property type="entry name" value="ACP-like_sf"/>
</dbReference>
<evidence type="ECO:0000259" key="10">
    <source>
        <dbReference type="PROSITE" id="PS52019"/>
    </source>
</evidence>
<evidence type="ECO:0000259" key="8">
    <source>
        <dbReference type="PROSITE" id="PS50075"/>
    </source>
</evidence>
<dbReference type="InterPro" id="IPR014030">
    <property type="entry name" value="Ketoacyl_synth_N"/>
</dbReference>
<dbReference type="InterPro" id="IPR013968">
    <property type="entry name" value="PKS_KR"/>
</dbReference>
<keyword evidence="1" id="KW-0596">Phosphopantetheine</keyword>
<reference evidence="12" key="1">
    <citation type="submission" date="2019-03" db="EMBL/GenBank/DDBJ databases">
        <authorList>
            <person name="Danneels B."/>
        </authorList>
    </citation>
    <scope>NUCLEOTIDE SEQUENCE</scope>
</reference>
<dbReference type="Gene3D" id="3.40.366.10">
    <property type="entry name" value="Malonyl-Coenzyme A Acyl Carrier Protein, domain 2"/>
    <property type="match status" value="1"/>
</dbReference>
<dbReference type="CDD" id="cd00833">
    <property type="entry name" value="PKS"/>
    <property type="match status" value="1"/>
</dbReference>
<evidence type="ECO:0000313" key="11">
    <source>
        <dbReference type="EMBL" id="VFR42433.1"/>
    </source>
</evidence>
<dbReference type="Gene3D" id="3.40.50.720">
    <property type="entry name" value="NAD(P)-binding Rossmann-like Domain"/>
    <property type="match status" value="3"/>
</dbReference>
<gene>
    <name evidence="11" type="ORF">ANT2_3636</name>
    <name evidence="12" type="ORF">ANT3_3638</name>
</gene>
<dbReference type="SUPFAM" id="SSF53901">
    <property type="entry name" value="Thiolase-like"/>
    <property type="match status" value="1"/>
</dbReference>
<dbReference type="Pfam" id="PF00550">
    <property type="entry name" value="PP-binding"/>
    <property type="match status" value="1"/>
</dbReference>
<dbReference type="SUPFAM" id="SSF52151">
    <property type="entry name" value="FabD/lysophospholipase-like"/>
    <property type="match status" value="1"/>
</dbReference>
<evidence type="ECO:0000259" key="9">
    <source>
        <dbReference type="PROSITE" id="PS52004"/>
    </source>
</evidence>
<name>A0A484T0U7_9ZZZZ</name>
<evidence type="ECO:0000256" key="7">
    <source>
        <dbReference type="SAM" id="MobiDB-lite"/>
    </source>
</evidence>
<dbReference type="SMART" id="SM00822">
    <property type="entry name" value="PKS_KR"/>
    <property type="match status" value="1"/>
</dbReference>
<dbReference type="InterPro" id="IPR032821">
    <property type="entry name" value="PKS_assoc"/>
</dbReference>
<evidence type="ECO:0000256" key="1">
    <source>
        <dbReference type="ARBA" id="ARBA00022450"/>
    </source>
</evidence>
<keyword evidence="3" id="KW-0808">Transferase</keyword>
<dbReference type="GO" id="GO:0004315">
    <property type="term" value="F:3-oxoacyl-[acyl-carrier-protein] synthase activity"/>
    <property type="evidence" value="ECO:0007669"/>
    <property type="project" value="InterPro"/>
</dbReference>
<sequence length="2528" mass="264959">MDHRVAIIGYAFRFPGTDRDHYWEDLLQGRDLVTATDEARWRKEAYLHPSRAHPGTAYTFAAGSVGDIAGFDADFFGVSPREAAQMDPQQRMLLELAWETLEDAGVRPSTLRGSDCGVYVGVSSVDYAYRMAEDLDAIDAATATGNTSSIVANRISYAFDLRGPSMALDTACSSSLVALHQACQAIRAGEVTQALAGGISLHAHPYGFVVFSKAGMLSPRGRSRAFDASADGYVRAEGAGLFLLKRHDQAVADGDRILAVVAHSAVNTDGRKAGLAVPSGQAQASLLRRAYAQAGIDPAELDYLEAHGTGTAVGDPIEAQAIGAALGSARPAGAPLPIGSVKSNMGHLEAASGAAGVVKALHCLIHRQVPATIGIDAPNPAIDLDAWNLSLVRDTLPLRAQGRLTIGVNSFGFGGANAHLILQSPDPLRQGGPVARSADAMLPVVVSGRTPQALNAAAEAMARSLENGRGATLYDKAYQSIFQRDWHTHRAIVWGRQAGPMANSLRAFAQGRQPTLPVHAGQGVAEAQGPVFLYSGNGSQWAGMGTQLLDDPVFRDAIRAIDTVFRPLAGYALEDELARPPQACRYDDTAIAQPALFAVQVGITEMLAQRHIRPLAVVGHSVGEVAAAWASGALGLADAVRVIHHRSRLQATTRGQGGMTAVTLGSRQAAQALAQAGLAAQLHIAACNGPNGVTVGGPVAALARFESWLTQQRIACRRLDLDYAFHTPAMDGIEAELVDALADLSPRTSHTPFHSTVTGGPLDGRQLDADYWWRNIRQPVAFEASLQHLTAQGLNVLVEVGPHPVLRGYANDALKQAERPGVVIATGTRGDDAAARIVAAAAQAVLAGATIGWSQVFPRRGRHADLPAYPWQREPHWHPVSSRSPRLLARGPAHPLLGYPCETPGTWQAELDTATQPWLADHVVGGAILFPAAGFAEIALAAARQHAPGDWLDVEELDILAPLALAAGASKEIRVAVDAADGRLSLSARDLGDVPWQPQLRARLLSGGAPAGSAPPAWSPPTRAPDFEAAGHYVALRVAGLEYGPAFQTLAAGWCEPDGTIVARYTDAARLAAEDAPWLLPPTLLDGALQLAVHGQGGPQAHAPGPVYLPTKIGRLSVRRDAGPPAYARLVPLRRTRHSLLLSLTLHDTQGSLVATVEHLRCRAAQRLGRAAPTPARLEEILLPRPHAGSPAPANPLVPSALAAALRAASPGDALARQARRHAEEIDPLLDSLCQRYALHAWHGLAQGDGLLRSETLQTRRAALPALSAWLDHLLDASVADGLAVPTGADWRLAPLDEDLAPQRLWPSLLREYPDALPALLAVGRAGLALAAALRGDDAEPPRGTPAALAAPHAVDAVRARVARALETLHARTGAGHADAQAPRRIRVVEIGAAGIGAAGIGAAGIGASLGDWADYRAITWDEAGPAQLATLAGAPRQEGGATPGSAADTPPAHDLAIVHGVFASWREALDTLQAVEAGLAPDGTLLFIGHHPARWLDFVCGTRPDWWVKDATEAENAADAPRSLQQSASAWQASLAARGWHALEQVDAEDDSLGGCFLLLAQRDPRVQAPAVLVPGAATRCLMLAADTARALAGSLASHLTALGLSVRVQDCETADTVPAAIEAARQALGGLESVVYLPGVPGTHLPAADVVACRARHCQIAAQVARHAGALATPPACWLLTQGVYGAFPGGPRTLGETGNAALWAFGRTLMNEMPGLPLRMADLPLAGEDAPAVLAALAQSLGAPDAETELVFGPGGERQAPRLRPARQVDRPASTDTAWRLGFAQPGQLGNLAWEPVNAPSPGEGEIEVAVHATGLNFRDLMYALGMLSDEALENGFTGPALGLEFAGVVTRVGPQVTDFRQGDAVAGFGPHSFGTRMRTTTEACAVIPSGLAFEAAATIPSTFFTVYYALHHLARLEPGESVLIHGATGGVGLAAIQIARWRGARIHATAGSPEKRDFLRLMGITDIHDSRSLAFADDILAATAGEGVDVVLNSLAGEAVNRNLRVLKPFGRHIELGKRDFYDNTRIGLRPFRNNISYFGVDADQLMHLRPALTRRLYGELMALFDAGVLHPLPYRAFAADDVVEAFRHMQQASHIGKIVVHYRDGIHAAAAPAAPQASAWQPDPSATYLVTGGLRGFGLRTAQWLAERGARHLALASRSGTLDDEAHEIVATLRDQGVSVWTTACDISAADQVAALLDHIGARLPALGGIVHAATLYDDGLASSLDASRIAAAMAPKVLGAWHLHEQTQARGIVLSLFVMYSSATTLLGNAGQGSYVAANGWMEALARHRRDIGLPAVCLRWGAIADAGFLARHPATREALLQRMGGAALPAADALAAMAQALDDGTPDPAILGLDGKRLVGTLPLAATPRFALLSPPGGDAGEGAAVPREDLPGLARTLPEAALQEKLLELLRHEVGQILHLPATRIDAARPLNDLGLDSLMGVELTVALEARTGVRLPPGAVAGQASPEKLARRIGAALRGEGGNGPGSDDTLQDAAPGAALSAADPAQIPGTAQAPRVMP</sequence>
<dbReference type="GO" id="GO:0016491">
    <property type="term" value="F:oxidoreductase activity"/>
    <property type="evidence" value="ECO:0007669"/>
    <property type="project" value="InterPro"/>
</dbReference>
<dbReference type="Gene3D" id="3.30.70.3290">
    <property type="match status" value="1"/>
</dbReference>
<accession>A0A484T0U7</accession>
<dbReference type="SMART" id="SM01294">
    <property type="entry name" value="PKS_PP_betabranch"/>
    <property type="match status" value="1"/>
</dbReference>
<dbReference type="InterPro" id="IPR049552">
    <property type="entry name" value="PKS_DH_N"/>
</dbReference>
<evidence type="ECO:0000256" key="4">
    <source>
        <dbReference type="ARBA" id="ARBA00022857"/>
    </source>
</evidence>
<dbReference type="InterPro" id="IPR001227">
    <property type="entry name" value="Ac_transferase_dom_sf"/>
</dbReference>
<dbReference type="SMART" id="SM00825">
    <property type="entry name" value="PKS_KS"/>
    <property type="match status" value="1"/>
</dbReference>
<dbReference type="PROSITE" id="PS52004">
    <property type="entry name" value="KS3_2"/>
    <property type="match status" value="1"/>
</dbReference>
<dbReference type="InterPro" id="IPR016035">
    <property type="entry name" value="Acyl_Trfase/lysoPLipase"/>
</dbReference>
<dbReference type="InterPro" id="IPR016036">
    <property type="entry name" value="Malonyl_transacylase_ACP-bd"/>
</dbReference>
<proteinExistence type="predicted"/>
<dbReference type="Pfam" id="PF08659">
    <property type="entry name" value="KR"/>
    <property type="match status" value="1"/>
</dbReference>
<dbReference type="SUPFAM" id="SSF55048">
    <property type="entry name" value="Probable ACP-binding domain of malonyl-CoA ACP transacylase"/>
    <property type="match status" value="1"/>
</dbReference>
<dbReference type="GO" id="GO:0004312">
    <property type="term" value="F:fatty acid synthase activity"/>
    <property type="evidence" value="ECO:0007669"/>
    <property type="project" value="TreeGrafter"/>
</dbReference>
<feature type="compositionally biased region" description="Low complexity" evidence="7">
    <location>
        <begin position="2501"/>
        <end position="2516"/>
    </location>
</feature>
<keyword evidence="2" id="KW-0597">Phosphoprotein</keyword>
<dbReference type="InterPro" id="IPR020807">
    <property type="entry name" value="PKS_DH"/>
</dbReference>
<dbReference type="SMART" id="SM00826">
    <property type="entry name" value="PKS_DH"/>
    <property type="match status" value="1"/>
</dbReference>
<evidence type="ECO:0000256" key="5">
    <source>
        <dbReference type="ARBA" id="ARBA00023268"/>
    </source>
</evidence>
<dbReference type="InterPro" id="IPR009081">
    <property type="entry name" value="PP-bd_ACP"/>
</dbReference>
<dbReference type="FunFam" id="3.40.50.720:FF:000209">
    <property type="entry name" value="Polyketide synthase Pks12"/>
    <property type="match status" value="1"/>
</dbReference>
<keyword evidence="5" id="KW-0511">Multifunctional enzyme</keyword>
<dbReference type="InterPro" id="IPR018201">
    <property type="entry name" value="Ketoacyl_synth_AS"/>
</dbReference>
<dbReference type="InterPro" id="IPR014043">
    <property type="entry name" value="Acyl_transferase_dom"/>
</dbReference>
<evidence type="ECO:0000313" key="12">
    <source>
        <dbReference type="EMBL" id="VFR68488.1"/>
    </source>
</evidence>
<organism evidence="12">
    <name type="scientific">plant metagenome</name>
    <dbReference type="NCBI Taxonomy" id="1297885"/>
    <lineage>
        <taxon>unclassified sequences</taxon>
        <taxon>metagenomes</taxon>
        <taxon>organismal metagenomes</taxon>
    </lineage>
</organism>
<dbReference type="SUPFAM" id="SSF51735">
    <property type="entry name" value="NAD(P)-binding Rossmann-fold domains"/>
    <property type="match status" value="3"/>
</dbReference>
<feature type="domain" description="Carrier" evidence="8">
    <location>
        <begin position="2409"/>
        <end position="2486"/>
    </location>
</feature>
<dbReference type="Pfam" id="PF21089">
    <property type="entry name" value="PKS_DH_N"/>
    <property type="match status" value="1"/>
</dbReference>
<dbReference type="EMBL" id="CAADIG010000013">
    <property type="protein sequence ID" value="VFR42433.1"/>
    <property type="molecule type" value="Genomic_DNA"/>
</dbReference>
<dbReference type="PANTHER" id="PTHR43775:SF37">
    <property type="entry name" value="SI:DKEY-61P9.11"/>
    <property type="match status" value="1"/>
</dbReference>
<dbReference type="InterPro" id="IPR011032">
    <property type="entry name" value="GroES-like_sf"/>
</dbReference>
<dbReference type="Gene3D" id="3.40.47.10">
    <property type="match status" value="1"/>
</dbReference>
<protein>
    <submittedName>
        <fullName evidence="12">Capsular polysaccharide biosynthesis fatty acid synthase WcbR</fullName>
    </submittedName>
</protein>
<dbReference type="PROSITE" id="PS00012">
    <property type="entry name" value="PHOSPHOPANTETHEINE"/>
    <property type="match status" value="1"/>
</dbReference>
<dbReference type="InterPro" id="IPR057326">
    <property type="entry name" value="KR_dom"/>
</dbReference>
<dbReference type="GO" id="GO:0006633">
    <property type="term" value="P:fatty acid biosynthetic process"/>
    <property type="evidence" value="ECO:0007669"/>
    <property type="project" value="InterPro"/>
</dbReference>
<feature type="domain" description="PKS/mFAS DH" evidence="10">
    <location>
        <begin position="878"/>
        <end position="1171"/>
    </location>
</feature>
<dbReference type="GO" id="GO:0031177">
    <property type="term" value="F:phosphopantetheine binding"/>
    <property type="evidence" value="ECO:0007669"/>
    <property type="project" value="InterPro"/>
</dbReference>
<evidence type="ECO:0000256" key="3">
    <source>
        <dbReference type="ARBA" id="ARBA00022679"/>
    </source>
</evidence>
<dbReference type="Pfam" id="PF08240">
    <property type="entry name" value="ADH_N"/>
    <property type="match status" value="1"/>
</dbReference>
<dbReference type="Pfam" id="PF00107">
    <property type="entry name" value="ADH_zinc_N"/>
    <property type="match status" value="1"/>
</dbReference>
<feature type="region of interest" description="Disordered" evidence="7">
    <location>
        <begin position="2486"/>
        <end position="2528"/>
    </location>
</feature>
<dbReference type="InterPro" id="IPR036291">
    <property type="entry name" value="NAD(P)-bd_dom_sf"/>
</dbReference>
<evidence type="ECO:0000256" key="2">
    <source>
        <dbReference type="ARBA" id="ARBA00022553"/>
    </source>
</evidence>
<dbReference type="CDD" id="cd05195">
    <property type="entry name" value="enoyl_red"/>
    <property type="match status" value="1"/>
</dbReference>
<dbReference type="PROSITE" id="PS52019">
    <property type="entry name" value="PKS_MFAS_DH"/>
    <property type="match status" value="1"/>
</dbReference>
<dbReference type="SUPFAM" id="SSF50129">
    <property type="entry name" value="GroES-like"/>
    <property type="match status" value="1"/>
</dbReference>
<dbReference type="InterPro" id="IPR013154">
    <property type="entry name" value="ADH-like_N"/>
</dbReference>
<dbReference type="InterPro" id="IPR016039">
    <property type="entry name" value="Thiolase-like"/>
</dbReference>
<keyword evidence="6" id="KW-0012">Acyltransferase</keyword>
<dbReference type="Pfam" id="PF14765">
    <property type="entry name" value="PS-DH"/>
    <property type="match status" value="1"/>
</dbReference>
<dbReference type="Pfam" id="PF16197">
    <property type="entry name" value="KAsynt_C_assoc"/>
    <property type="match status" value="1"/>
</dbReference>
<dbReference type="InterPro" id="IPR020806">
    <property type="entry name" value="PKS_PP-bd"/>
</dbReference>
<dbReference type="SMART" id="SM00823">
    <property type="entry name" value="PKS_PP"/>
    <property type="match status" value="1"/>
</dbReference>
<dbReference type="Gene3D" id="3.10.129.110">
    <property type="entry name" value="Polyketide synthase dehydratase"/>
    <property type="match status" value="1"/>
</dbReference>
<dbReference type="InterPro" id="IPR020843">
    <property type="entry name" value="ER"/>
</dbReference>
<evidence type="ECO:0000256" key="6">
    <source>
        <dbReference type="ARBA" id="ARBA00023315"/>
    </source>
</evidence>
<dbReference type="InterPro" id="IPR050091">
    <property type="entry name" value="PKS_NRPS_Biosynth_Enz"/>
</dbReference>
<dbReference type="InterPro" id="IPR049900">
    <property type="entry name" value="PKS_mFAS_DH"/>
</dbReference>
<dbReference type="InterPro" id="IPR042104">
    <property type="entry name" value="PKS_dehydratase_sf"/>
</dbReference>
<dbReference type="SMART" id="SM00829">
    <property type="entry name" value="PKS_ER"/>
    <property type="match status" value="1"/>
</dbReference>
<dbReference type="Gene3D" id="3.90.180.10">
    <property type="entry name" value="Medium-chain alcohol dehydrogenases, catalytic domain"/>
    <property type="match status" value="1"/>
</dbReference>
<dbReference type="PROSITE" id="PS00606">
    <property type="entry name" value="KS3_1"/>
    <property type="match status" value="1"/>
</dbReference>
<dbReference type="SMART" id="SM00827">
    <property type="entry name" value="PKS_AT"/>
    <property type="match status" value="1"/>
</dbReference>
<dbReference type="InterPro" id="IPR006162">
    <property type="entry name" value="Ppantetheine_attach_site"/>
</dbReference>
<dbReference type="InterPro" id="IPR020841">
    <property type="entry name" value="PKS_Beta-ketoAc_synthase_dom"/>
</dbReference>
<dbReference type="InterPro" id="IPR013149">
    <property type="entry name" value="ADH-like_C"/>
</dbReference>
<keyword evidence="4" id="KW-0521">NADP</keyword>
<dbReference type="SUPFAM" id="SSF47336">
    <property type="entry name" value="ACP-like"/>
    <property type="match status" value="1"/>
</dbReference>
<dbReference type="PANTHER" id="PTHR43775">
    <property type="entry name" value="FATTY ACID SYNTHASE"/>
    <property type="match status" value="1"/>
</dbReference>
<dbReference type="Pfam" id="PF00698">
    <property type="entry name" value="Acyl_transf_1"/>
    <property type="match status" value="1"/>
</dbReference>
<dbReference type="EMBL" id="CAADID010000017">
    <property type="protein sequence ID" value="VFR68488.1"/>
    <property type="molecule type" value="Genomic_DNA"/>
</dbReference>
<dbReference type="Gene3D" id="1.10.1200.10">
    <property type="entry name" value="ACP-like"/>
    <property type="match status" value="1"/>
</dbReference>
<feature type="domain" description="Ketosynthase family 3 (KS3)" evidence="9">
    <location>
        <begin position="2"/>
        <end position="424"/>
    </location>
</feature>
<dbReference type="Pfam" id="PF00109">
    <property type="entry name" value="ketoacyl-synt"/>
    <property type="match status" value="1"/>
</dbReference>
<dbReference type="InterPro" id="IPR014031">
    <property type="entry name" value="Ketoacyl_synth_C"/>
</dbReference>
<dbReference type="Pfam" id="PF02801">
    <property type="entry name" value="Ketoacyl-synt_C"/>
    <property type="match status" value="1"/>
</dbReference>
<dbReference type="PROSITE" id="PS50075">
    <property type="entry name" value="CARRIER"/>
    <property type="match status" value="1"/>
</dbReference>
<dbReference type="InterPro" id="IPR049551">
    <property type="entry name" value="PKS_DH_C"/>
</dbReference>